<evidence type="ECO:0000256" key="15">
    <source>
        <dbReference type="HAMAP-Rule" id="MF_04003"/>
    </source>
</evidence>
<comment type="subunit">
    <text evidence="15">Interacts with major capsid protein L1. Interacts with E2; this interaction inhibits E2 transcriptional activity but not the DNA replication function E2. Interacts with host HSPA8; this interaction is required for L2 nuclear translocation. Interacts with host importins KPNB2 and KPNB3. Forms a complex with importin alpha2-beta1 heterodimers via interaction with the importin alpha2 adapter. Interacts with host DYNLT1; this interaction is essential for virus intracellular transport during entry. Interacts (via C-terminus) with host retromer subunits VPS35 AND VPS29.</text>
</comment>
<dbReference type="GO" id="GO:0003677">
    <property type="term" value="F:DNA binding"/>
    <property type="evidence" value="ECO:0007669"/>
    <property type="project" value="UniProtKB-UniRule"/>
</dbReference>
<keyword evidence="14 15" id="KW-1160">Virus entry into host cell</keyword>
<evidence type="ECO:0000256" key="1">
    <source>
        <dbReference type="ARBA" id="ARBA00022524"/>
    </source>
</evidence>
<evidence type="ECO:0000256" key="2">
    <source>
        <dbReference type="ARBA" id="ARBA00022553"/>
    </source>
</evidence>
<evidence type="ECO:0000256" key="5">
    <source>
        <dbReference type="ARBA" id="ARBA00022581"/>
    </source>
</evidence>
<keyword evidence="7 15" id="KW-0946">Virion</keyword>
<keyword evidence="3 15" id="KW-0167">Capsid protein</keyword>
<keyword evidence="11 15" id="KW-1176">Cytoplasmic inwards viral transport</keyword>
<evidence type="ECO:0000256" key="7">
    <source>
        <dbReference type="ARBA" id="ARBA00022844"/>
    </source>
</evidence>
<dbReference type="RefSeq" id="YP_009553209.1">
    <property type="nucleotide sequence ID" value="NC_040709.1"/>
</dbReference>
<keyword evidence="9 15" id="KW-1177">Microtubular inwards viral transport</keyword>
<keyword evidence="10" id="KW-1039">Host endosome</keyword>
<dbReference type="GeneID" id="41702612"/>
<evidence type="ECO:0000256" key="8">
    <source>
        <dbReference type="ARBA" id="ARBA00022921"/>
    </source>
</evidence>
<evidence type="ECO:0000256" key="11">
    <source>
        <dbReference type="ARBA" id="ARBA00023120"/>
    </source>
</evidence>
<name>A0A385AH83_9PAPI</name>
<dbReference type="GO" id="GO:0042025">
    <property type="term" value="C:host cell nucleus"/>
    <property type="evidence" value="ECO:0007669"/>
    <property type="project" value="UniProtKB-SubCell"/>
</dbReference>
<dbReference type="HAMAP" id="MF_04003">
    <property type="entry name" value="PPV_L2"/>
    <property type="match status" value="1"/>
</dbReference>
<protein>
    <recommendedName>
        <fullName evidence="15">Minor capsid protein L2</fullName>
    </recommendedName>
</protein>
<evidence type="ECO:0000256" key="16">
    <source>
        <dbReference type="SAM" id="MobiDB-lite"/>
    </source>
</evidence>
<feature type="disulfide bond" evidence="15">
    <location>
        <begin position="21"/>
        <end position="27"/>
    </location>
</feature>
<keyword evidence="4 15" id="KW-1048">Host nucleus</keyword>
<comment type="function">
    <text evidence="15">Minor protein of the capsid that localizes along the inner surface of the virion, within the central cavities beneath the L1 pentamers. Plays a role in capsid stabilization through interaction with the major capsid protein L1. Once the virion enters the host cell, L2 escorts the genomic DNA into the nucleus by promoting escape from the endosomal compartments and traffic through the host Golgi network. Mechanistically, the C-terminus of L2 possesses a cell-penetrating peptide that protudes from the host endosome, interacts with host cytoplasmic retromer cargo and thereby mediates the capsid delivery to the host trans-Golgi network. Plays a role through its interaction with host dynein in the intracellular microtubule-dependent transport of viral capsid toward the nucleus. Mediates the viral genome import into the nucleus through binding to host importins. Once within the nucleus, L2 localizes viral genomes to host PML bodies in order to activate early gene expression for establishment of infection. Later on, promotes late gene expression by interacting with the viral E2 protein and by inhibiting its transcriptional activation functions. During virion assembly, encapsidates the genome by direct interaction with the viral DNA.</text>
</comment>
<comment type="PTM">
    <text evidence="15">Highly phosphorylated.</text>
</comment>
<dbReference type="GO" id="GO:0075732">
    <property type="term" value="P:viral penetration into host nucleus"/>
    <property type="evidence" value="ECO:0007669"/>
    <property type="project" value="UniProtKB-KW"/>
</dbReference>
<dbReference type="GO" id="GO:0075521">
    <property type="term" value="P:microtubule-dependent intracellular transport of viral material towards nucleus"/>
    <property type="evidence" value="ECO:0007669"/>
    <property type="project" value="UniProtKB-UniRule"/>
</dbReference>
<evidence type="ECO:0000256" key="3">
    <source>
        <dbReference type="ARBA" id="ARBA00022561"/>
    </source>
</evidence>
<feature type="compositionally biased region" description="Polar residues" evidence="16">
    <location>
        <begin position="369"/>
        <end position="397"/>
    </location>
</feature>
<dbReference type="KEGG" id="vg:41702612"/>
<keyword evidence="2 15" id="KW-0597">Phosphoprotein</keyword>
<proteinExistence type="inferred from homology"/>
<dbReference type="Pfam" id="PF00513">
    <property type="entry name" value="Late_protein_L2"/>
    <property type="match status" value="1"/>
</dbReference>
<evidence type="ECO:0000313" key="18">
    <source>
        <dbReference type="Proteomes" id="UP000289742"/>
    </source>
</evidence>
<evidence type="ECO:0000256" key="12">
    <source>
        <dbReference type="ARBA" id="ARBA00023125"/>
    </source>
</evidence>
<dbReference type="GO" id="GO:0019028">
    <property type="term" value="C:viral capsid"/>
    <property type="evidence" value="ECO:0007669"/>
    <property type="project" value="UniProtKB-UniRule"/>
</dbReference>
<evidence type="ECO:0000256" key="9">
    <source>
        <dbReference type="ARBA" id="ARBA00022952"/>
    </source>
</evidence>
<evidence type="ECO:0000256" key="13">
    <source>
        <dbReference type="ARBA" id="ARBA00023157"/>
    </source>
</evidence>
<dbReference type="GO" id="GO:0005198">
    <property type="term" value="F:structural molecule activity"/>
    <property type="evidence" value="ECO:0007669"/>
    <property type="project" value="UniProtKB-UniRule"/>
</dbReference>
<evidence type="ECO:0000256" key="4">
    <source>
        <dbReference type="ARBA" id="ARBA00022562"/>
    </source>
</evidence>
<dbReference type="InterPro" id="IPR000784">
    <property type="entry name" value="Late_L2"/>
</dbReference>
<accession>A0A385AH83</accession>
<reference evidence="17 18" key="1">
    <citation type="submission" date="2018-01" db="EMBL/GenBank/DDBJ databases">
        <title>Diversity of papillomavirus in Rhesus macaques.</title>
        <authorList>
            <person name="Chen Z."/>
            <person name="Wong P.Y."/>
            <person name="Ho W."/>
            <person name="Chan P."/>
        </authorList>
    </citation>
    <scope>NUCLEOTIDE SEQUENCE [LARGE SCALE GENOMIC DNA]</scope>
    <source>
        <strain evidence="17">PM069S3c168082</strain>
    </source>
</reference>
<comment type="subcellular location">
    <subcellularLocation>
        <location evidence="15">Virion</location>
    </subcellularLocation>
    <subcellularLocation>
        <location evidence="15">Host nucleus</location>
    </subcellularLocation>
</comment>
<keyword evidence="5 15" id="KW-0945">Host-virus interaction</keyword>
<keyword evidence="1 15" id="KW-1163">Viral penetration into host nucleus</keyword>
<keyword evidence="8 15" id="KW-0426">Late protein</keyword>
<evidence type="ECO:0000256" key="14">
    <source>
        <dbReference type="ARBA" id="ARBA00023296"/>
    </source>
</evidence>
<evidence type="ECO:0000256" key="6">
    <source>
        <dbReference type="ARBA" id="ARBA00022812"/>
    </source>
</evidence>
<keyword evidence="13 15" id="KW-1015">Disulfide bond</keyword>
<dbReference type="GO" id="GO:0046718">
    <property type="term" value="P:symbiont entry into host cell"/>
    <property type="evidence" value="ECO:0007669"/>
    <property type="project" value="UniProtKB-KW"/>
</dbReference>
<evidence type="ECO:0000313" key="17">
    <source>
        <dbReference type="EMBL" id="AXN57285.1"/>
    </source>
</evidence>
<evidence type="ECO:0000256" key="10">
    <source>
        <dbReference type="ARBA" id="ARBA00023046"/>
    </source>
</evidence>
<feature type="region of interest" description="Disordered" evidence="16">
    <location>
        <begin position="369"/>
        <end position="399"/>
    </location>
</feature>
<sequence length="468" mass="50049">MARARAKRRKRASATQLYQTCKAAGTCPADVIPKVENTTIADQILRWGSLGVFFGGLGIGTGGGTGGRTGYIPVGGRPPAAPVEPGPAVRPSVAVETVAPTDPSIVTLIEESSFIDTGAPTTAVPEHGGFEITTSSDSTPAVLDVTSSGDAIRVTISAHDNPLFTEPSLLGPPPPVEADGRVLISTPSLHASASEDIPMETFVIMQDHVGQSTSTPIPGTRPNARLGFYSRANQQVRVADPMFLGRPARLVTVDNPAYEGLQEETLHFEHPTIHNPPDPDFMDIVALHRPALVNRRGLIRFSRLGQRASLQTRSGRRFGARVHFYQDLSPIAHAAEDIELQPLVPAADTIDEDMYDVYVDPDDVDIQDRSTATAAPTRVSLSSTASTTRGPVYNTTVPMGPATDYGPGPDLPMPHSPAESPFVPGLPILPQGHVFVNGGDFYLHPSYLHKRKRRKLVLNFFADGYVAA</sequence>
<dbReference type="EMBL" id="MG837557">
    <property type="protein sequence ID" value="AXN57285.1"/>
    <property type="molecule type" value="Genomic_DNA"/>
</dbReference>
<keyword evidence="6" id="KW-1040">Host Golgi apparatus</keyword>
<dbReference type="GO" id="GO:0043657">
    <property type="term" value="C:host cell"/>
    <property type="evidence" value="ECO:0007669"/>
    <property type="project" value="GOC"/>
</dbReference>
<dbReference type="Proteomes" id="UP000289742">
    <property type="component" value="Segment"/>
</dbReference>
<keyword evidence="12 15" id="KW-0238">DNA-binding</keyword>
<gene>
    <name evidence="15 17" type="primary">L2</name>
</gene>
<comment type="similarity">
    <text evidence="15">Belongs to the papillomaviridae L2 protein family.</text>
</comment>
<organism evidence="17 18">
    <name type="scientific">Macaca mulatta papillomavirus 2</name>
    <dbReference type="NCBI Taxonomy" id="2294150"/>
    <lineage>
        <taxon>Viruses</taxon>
        <taxon>Monodnaviria</taxon>
        <taxon>Shotokuvirae</taxon>
        <taxon>Cossaviricota</taxon>
        <taxon>Papovaviricetes</taxon>
        <taxon>Zurhausenvirales</taxon>
        <taxon>Papillomaviridae</taxon>
        <taxon>primate papillomaviruses</taxon>
    </lineage>
</organism>
<comment type="caution">
    <text evidence="15">Lacks conserved residue(s) required for the propagation of feature annotation.</text>
</comment>